<evidence type="ECO:0000256" key="1">
    <source>
        <dbReference type="SAM" id="SignalP"/>
    </source>
</evidence>
<protein>
    <submittedName>
        <fullName evidence="2">Uncharacterized protein</fullName>
    </submittedName>
</protein>
<dbReference type="AlphaFoldDB" id="A0A165HQV2"/>
<dbReference type="GeneID" id="28900169"/>
<organism evidence="2 3">
    <name type="scientific">Xylona heveae (strain CBS 132557 / TC161)</name>
    <dbReference type="NCBI Taxonomy" id="1328760"/>
    <lineage>
        <taxon>Eukaryota</taxon>
        <taxon>Fungi</taxon>
        <taxon>Dikarya</taxon>
        <taxon>Ascomycota</taxon>
        <taxon>Pezizomycotina</taxon>
        <taxon>Xylonomycetes</taxon>
        <taxon>Xylonales</taxon>
        <taxon>Xylonaceae</taxon>
        <taxon>Xylona</taxon>
    </lineage>
</organism>
<dbReference type="Proteomes" id="UP000076632">
    <property type="component" value="Unassembled WGS sequence"/>
</dbReference>
<feature type="chain" id="PRO_5007858805" evidence="1">
    <location>
        <begin position="24"/>
        <end position="260"/>
    </location>
</feature>
<reference evidence="2 3" key="1">
    <citation type="journal article" date="2016" name="Fungal Biol.">
        <title>The genome of Xylona heveae provides a window into fungal endophytism.</title>
        <authorList>
            <person name="Gazis R."/>
            <person name="Kuo A."/>
            <person name="Riley R."/>
            <person name="LaButti K."/>
            <person name="Lipzen A."/>
            <person name="Lin J."/>
            <person name="Amirebrahimi M."/>
            <person name="Hesse C.N."/>
            <person name="Spatafora J.W."/>
            <person name="Henrissat B."/>
            <person name="Hainaut M."/>
            <person name="Grigoriev I.V."/>
            <person name="Hibbett D.S."/>
        </authorList>
    </citation>
    <scope>NUCLEOTIDE SEQUENCE [LARGE SCALE GENOMIC DNA]</scope>
    <source>
        <strain evidence="2 3">TC161</strain>
    </source>
</reference>
<name>A0A165HQV2_XYLHT</name>
<gene>
    <name evidence="2" type="ORF">L228DRAFT_267809</name>
</gene>
<keyword evidence="3" id="KW-1185">Reference proteome</keyword>
<evidence type="ECO:0000313" key="2">
    <source>
        <dbReference type="EMBL" id="KZF23848.1"/>
    </source>
</evidence>
<keyword evidence="1" id="KW-0732">Signal</keyword>
<evidence type="ECO:0000313" key="3">
    <source>
        <dbReference type="Proteomes" id="UP000076632"/>
    </source>
</evidence>
<accession>A0A165HQV2</accession>
<dbReference type="RefSeq" id="XP_018189403.1">
    <property type="nucleotide sequence ID" value="XM_018335032.1"/>
</dbReference>
<dbReference type="InParanoid" id="A0A165HQV2"/>
<dbReference type="OMA" id="RNMQMPN"/>
<dbReference type="STRING" id="1328760.A0A165HQV2"/>
<dbReference type="OrthoDB" id="2349272at2759"/>
<proteinExistence type="predicted"/>
<dbReference type="EMBL" id="KV407457">
    <property type="protein sequence ID" value="KZF23848.1"/>
    <property type="molecule type" value="Genomic_DNA"/>
</dbReference>
<feature type="signal peptide" evidence="1">
    <location>
        <begin position="1"/>
        <end position="23"/>
    </location>
</feature>
<sequence length="260" mass="27956">MGFKSPSFYFLSATLMFILTASAGPIPSSIPSNPSYYSISSTAAECAAPTQTAQTQSQPSLAPNSHAISESQLLQIAPSSGSCSGATFADECRTAAQAVPFINQAFETYRITSAGERAAVLSIMAHESGEFKYNRNHYPVPGRPGQGTRNMQMPNYNLLYARSIPALASQVQQSSSGNDVASFTPDRLNAVLELVMPDQYSFASGSWFLTSQCTDAVRQGLQKGDQNGFGDFINECVGTTPSADLYTYWERAMEILETGD</sequence>